<accession>A0A423H0V5</accession>
<evidence type="ECO:0000313" key="2">
    <source>
        <dbReference type="Proteomes" id="UP000284684"/>
    </source>
</evidence>
<protein>
    <submittedName>
        <fullName evidence="1">Uncharacterized protein</fullName>
    </submittedName>
</protein>
<sequence length="84" mass="9313">MGLGVLRRQTVVCQYTQGRGLRPMWREDAPKQVTPHPILWRGGLPPLGREAALTFFRYIAGDCCAAERGQAPSPQEPVLFMFGG</sequence>
<name>A0A423H0V5_9PSED</name>
<comment type="caution">
    <text evidence="1">The sequence shown here is derived from an EMBL/GenBank/DDBJ whole genome shotgun (WGS) entry which is preliminary data.</text>
</comment>
<organism evidence="1 2">
    <name type="scientific">Pseudomonas brassicacearum</name>
    <dbReference type="NCBI Taxonomy" id="930166"/>
    <lineage>
        <taxon>Bacteria</taxon>
        <taxon>Pseudomonadati</taxon>
        <taxon>Pseudomonadota</taxon>
        <taxon>Gammaproteobacteria</taxon>
        <taxon>Pseudomonadales</taxon>
        <taxon>Pseudomonadaceae</taxon>
        <taxon>Pseudomonas</taxon>
    </lineage>
</organism>
<dbReference type="EMBL" id="MOBI01000002">
    <property type="protein sequence ID" value="RON05363.1"/>
    <property type="molecule type" value="Genomic_DNA"/>
</dbReference>
<proteinExistence type="predicted"/>
<dbReference type="AlphaFoldDB" id="A0A423H0V5"/>
<dbReference type="Proteomes" id="UP000284684">
    <property type="component" value="Unassembled WGS sequence"/>
</dbReference>
<evidence type="ECO:0000313" key="1">
    <source>
        <dbReference type="EMBL" id="RON05363.1"/>
    </source>
</evidence>
<gene>
    <name evidence="1" type="ORF">BK658_01085</name>
</gene>
<reference evidence="1 2" key="1">
    <citation type="submission" date="2016-10" db="EMBL/GenBank/DDBJ databases">
        <title>Comparative genome analysis of multiple Pseudomonas spp. focuses on biocontrol and plant growth promoting traits.</title>
        <authorList>
            <person name="Tao X.-Y."/>
            <person name="Taylor C.G."/>
        </authorList>
    </citation>
    <scope>NUCLEOTIDE SEQUENCE [LARGE SCALE GENOMIC DNA]</scope>
    <source>
        <strain evidence="1 2">37D10</strain>
    </source>
</reference>